<evidence type="ECO:0000256" key="1">
    <source>
        <dbReference type="ARBA" id="ARBA00022737"/>
    </source>
</evidence>
<evidence type="ECO:0000256" key="4">
    <source>
        <dbReference type="SAM" id="SignalP"/>
    </source>
</evidence>
<feature type="chain" id="PRO_5044850925" description="CUB domain-containing protein" evidence="4">
    <location>
        <begin position="19"/>
        <end position="314"/>
    </location>
</feature>
<dbReference type="InterPro" id="IPR035914">
    <property type="entry name" value="Sperma_CUB_dom_sf"/>
</dbReference>
<keyword evidence="4" id="KW-0732">Signal</keyword>
<evidence type="ECO:0000256" key="3">
    <source>
        <dbReference type="PROSITE-ProRule" id="PRU00059"/>
    </source>
</evidence>
<feature type="domain" description="CUB" evidence="5">
    <location>
        <begin position="169"/>
        <end position="287"/>
    </location>
</feature>
<keyword evidence="1" id="KW-0677">Repeat</keyword>
<evidence type="ECO:0000256" key="2">
    <source>
        <dbReference type="ARBA" id="ARBA00023157"/>
    </source>
</evidence>
<dbReference type="Pfam" id="PF00431">
    <property type="entry name" value="CUB"/>
    <property type="match status" value="1"/>
</dbReference>
<sequence>MKRRILCLMLTLQTLSFSQVEMGQTQNDTRITKISDDLYYINLTHCQDCTTCPTIHMHTGGRIVADSTQADHLSIICSWEVSVSAPYINVIVEKFHIVNDDRVCDTSSPPVFWIRGLSKLERLVYEANECSEPKVVALHSTNRFGFKVTVAPPRRFTSIVMRIVPTEKCALYTYSHTAVNPVMGYVTTFGFDGRTHYSDRSSARYKWILPSGHVVMISFPHFDIEESPQCHLDHMALYHNGIHSAAAQWICGSQDVPPQIHNTSIVLDFYAGDEGSGTGFKLIYTIHNVSDQPQQVMLLTLSVLRNAYSVLPYS</sequence>
<dbReference type="SMART" id="SM00042">
    <property type="entry name" value="CUB"/>
    <property type="match status" value="1"/>
</dbReference>
<dbReference type="PANTHER" id="PTHR24251">
    <property type="entry name" value="OVOCHYMASE-RELATED"/>
    <property type="match status" value="1"/>
</dbReference>
<dbReference type="PROSITE" id="PS01180">
    <property type="entry name" value="CUB"/>
    <property type="match status" value="1"/>
</dbReference>
<reference evidence="6 7" key="1">
    <citation type="journal article" date="2023" name="Sci. Data">
        <title>Genome assembly of the Korean intertidal mud-creeper Batillaria attramentaria.</title>
        <authorList>
            <person name="Patra A.K."/>
            <person name="Ho P.T."/>
            <person name="Jun S."/>
            <person name="Lee S.J."/>
            <person name="Kim Y."/>
            <person name="Won Y.J."/>
        </authorList>
    </citation>
    <scope>NUCLEOTIDE SEQUENCE [LARGE SCALE GENOMIC DNA]</scope>
    <source>
        <strain evidence="6">Wonlab-2016</strain>
    </source>
</reference>
<comment type="caution">
    <text evidence="3">Lacks conserved residue(s) required for the propagation of feature annotation.</text>
</comment>
<dbReference type="Proteomes" id="UP001519460">
    <property type="component" value="Unassembled WGS sequence"/>
</dbReference>
<dbReference type="CDD" id="cd00041">
    <property type="entry name" value="CUB"/>
    <property type="match status" value="1"/>
</dbReference>
<proteinExistence type="predicted"/>
<feature type="signal peptide" evidence="4">
    <location>
        <begin position="1"/>
        <end position="18"/>
    </location>
</feature>
<dbReference type="AlphaFoldDB" id="A0ABD0J4Y0"/>
<dbReference type="SUPFAM" id="SSF49854">
    <property type="entry name" value="Spermadhesin, CUB domain"/>
    <property type="match status" value="1"/>
</dbReference>
<dbReference type="EMBL" id="JACVVK020000657">
    <property type="protein sequence ID" value="KAK7459687.1"/>
    <property type="molecule type" value="Genomic_DNA"/>
</dbReference>
<organism evidence="6 7">
    <name type="scientific">Batillaria attramentaria</name>
    <dbReference type="NCBI Taxonomy" id="370345"/>
    <lineage>
        <taxon>Eukaryota</taxon>
        <taxon>Metazoa</taxon>
        <taxon>Spiralia</taxon>
        <taxon>Lophotrochozoa</taxon>
        <taxon>Mollusca</taxon>
        <taxon>Gastropoda</taxon>
        <taxon>Caenogastropoda</taxon>
        <taxon>Sorbeoconcha</taxon>
        <taxon>Cerithioidea</taxon>
        <taxon>Batillariidae</taxon>
        <taxon>Batillaria</taxon>
    </lineage>
</organism>
<keyword evidence="2" id="KW-1015">Disulfide bond</keyword>
<evidence type="ECO:0000313" key="6">
    <source>
        <dbReference type="EMBL" id="KAK7459687.1"/>
    </source>
</evidence>
<keyword evidence="7" id="KW-1185">Reference proteome</keyword>
<comment type="caution">
    <text evidence="6">The sequence shown here is derived from an EMBL/GenBank/DDBJ whole genome shotgun (WGS) entry which is preliminary data.</text>
</comment>
<name>A0ABD0J4Y0_9CAEN</name>
<accession>A0ABD0J4Y0</accession>
<dbReference type="Gene3D" id="2.60.120.290">
    <property type="entry name" value="Spermadhesin, CUB domain"/>
    <property type="match status" value="1"/>
</dbReference>
<protein>
    <recommendedName>
        <fullName evidence="5">CUB domain-containing protein</fullName>
    </recommendedName>
</protein>
<evidence type="ECO:0000313" key="7">
    <source>
        <dbReference type="Proteomes" id="UP001519460"/>
    </source>
</evidence>
<dbReference type="PANTHER" id="PTHR24251:SF30">
    <property type="entry name" value="MEMBRANE FRIZZLED-RELATED PROTEIN"/>
    <property type="match status" value="1"/>
</dbReference>
<dbReference type="InterPro" id="IPR000859">
    <property type="entry name" value="CUB_dom"/>
</dbReference>
<evidence type="ECO:0000259" key="5">
    <source>
        <dbReference type="PROSITE" id="PS01180"/>
    </source>
</evidence>
<gene>
    <name evidence="6" type="ORF">BaRGS_00038990</name>
</gene>